<dbReference type="AlphaFoldDB" id="A0AA88QWH5"/>
<sequence length="421" mass="49189">MRNKEIIEQALQAKMNFKERKDDANKNQGGQARGRGRGRNRGRDRQTQYNNNKSSSKFCPSRGQSRGGYYQRQKKKDVKYFTCHRYGHYSWECRNDSKEESVKADCVEENKLGNDTVLLPHDGSKEENENSWYLDTNTNNHICGYKYMFIEMDESVTGNINFVDMSKIPVKGKGKILTKLKNRGHHFISKVSKKLDDKSEKFIFISYSQQPEGYKLYNHVDKKMKVSRDVTFNEKSQWDWTDQGNDVMMFDYFKKKMAKEFEIIDIGFMSYYLGIELMQRDDVTFISQDAYAKEVLKEFNMKNCNPISNLIKTEKKLSRHIKGGPVDRTLFQSLVRILRLKIAALVHVWSKAQSSEFSHVDPQHQLRHGHAITADDQEFRWRIPRLVVGADLSSLDLLCRCLMLAPQPWFCQARYAACLNL</sequence>
<dbReference type="InterPro" id="IPR013103">
    <property type="entry name" value="RVT_2"/>
</dbReference>
<keyword evidence="6" id="KW-1185">Reference proteome</keyword>
<evidence type="ECO:0000259" key="4">
    <source>
        <dbReference type="Pfam" id="PF25597"/>
    </source>
</evidence>
<feature type="domain" description="Reverse transcriptase Ty1/copia-type" evidence="2">
    <location>
        <begin position="244"/>
        <end position="308"/>
    </location>
</feature>
<dbReference type="Proteomes" id="UP001187471">
    <property type="component" value="Unassembled WGS sequence"/>
</dbReference>
<organism evidence="5 6">
    <name type="scientific">Escallonia rubra</name>
    <dbReference type="NCBI Taxonomy" id="112253"/>
    <lineage>
        <taxon>Eukaryota</taxon>
        <taxon>Viridiplantae</taxon>
        <taxon>Streptophyta</taxon>
        <taxon>Embryophyta</taxon>
        <taxon>Tracheophyta</taxon>
        <taxon>Spermatophyta</taxon>
        <taxon>Magnoliopsida</taxon>
        <taxon>eudicotyledons</taxon>
        <taxon>Gunneridae</taxon>
        <taxon>Pentapetalae</taxon>
        <taxon>asterids</taxon>
        <taxon>campanulids</taxon>
        <taxon>Escalloniales</taxon>
        <taxon>Escalloniaceae</taxon>
        <taxon>Escallonia</taxon>
    </lineage>
</organism>
<feature type="region of interest" description="Disordered" evidence="1">
    <location>
        <begin position="15"/>
        <end position="71"/>
    </location>
</feature>
<dbReference type="InterPro" id="IPR057670">
    <property type="entry name" value="SH3_retrovirus"/>
</dbReference>
<gene>
    <name evidence="5" type="ORF">RJ640_014158</name>
</gene>
<feature type="compositionally biased region" description="Polar residues" evidence="1">
    <location>
        <begin position="49"/>
        <end position="64"/>
    </location>
</feature>
<reference evidence="5" key="1">
    <citation type="submission" date="2022-12" db="EMBL/GenBank/DDBJ databases">
        <title>Draft genome assemblies for two species of Escallonia (Escalloniales).</title>
        <authorList>
            <person name="Chanderbali A."/>
            <person name="Dervinis C."/>
            <person name="Anghel I."/>
            <person name="Soltis D."/>
            <person name="Soltis P."/>
            <person name="Zapata F."/>
        </authorList>
    </citation>
    <scope>NUCLEOTIDE SEQUENCE</scope>
    <source>
        <strain evidence="5">UCBG92.1500</strain>
        <tissue evidence="5">Leaf</tissue>
    </source>
</reference>
<feature type="domain" description="Retroviral polymerase SH3-like" evidence="4">
    <location>
        <begin position="192"/>
        <end position="243"/>
    </location>
</feature>
<proteinExistence type="predicted"/>
<dbReference type="EMBL" id="JAVXUO010003072">
    <property type="protein sequence ID" value="KAK2966970.1"/>
    <property type="molecule type" value="Genomic_DNA"/>
</dbReference>
<protein>
    <recommendedName>
        <fullName evidence="7">Reverse transcriptase Ty1/copia-type domain-containing protein</fullName>
    </recommendedName>
</protein>
<accession>A0AA88QWH5</accession>
<dbReference type="Pfam" id="PF07727">
    <property type="entry name" value="RVT_2"/>
    <property type="match status" value="1"/>
</dbReference>
<evidence type="ECO:0000313" key="6">
    <source>
        <dbReference type="Proteomes" id="UP001187471"/>
    </source>
</evidence>
<dbReference type="Pfam" id="PF25597">
    <property type="entry name" value="SH3_retrovirus"/>
    <property type="match status" value="1"/>
</dbReference>
<comment type="caution">
    <text evidence="5">The sequence shown here is derived from an EMBL/GenBank/DDBJ whole genome shotgun (WGS) entry which is preliminary data.</text>
</comment>
<feature type="non-terminal residue" evidence="5">
    <location>
        <position position="1"/>
    </location>
</feature>
<dbReference type="InterPro" id="IPR036875">
    <property type="entry name" value="Znf_CCHC_sf"/>
</dbReference>
<dbReference type="GO" id="GO:0003676">
    <property type="term" value="F:nucleic acid binding"/>
    <property type="evidence" value="ECO:0007669"/>
    <property type="project" value="InterPro"/>
</dbReference>
<dbReference type="GO" id="GO:0008270">
    <property type="term" value="F:zinc ion binding"/>
    <property type="evidence" value="ECO:0007669"/>
    <property type="project" value="InterPro"/>
</dbReference>
<dbReference type="InterPro" id="IPR054722">
    <property type="entry name" value="PolX-like_BBD"/>
</dbReference>
<dbReference type="SUPFAM" id="SSF57756">
    <property type="entry name" value="Retrovirus zinc finger-like domains"/>
    <property type="match status" value="1"/>
</dbReference>
<feature type="compositionally biased region" description="Basic and acidic residues" evidence="1">
    <location>
        <begin position="16"/>
        <end position="25"/>
    </location>
</feature>
<feature type="domain" description="Retrovirus-related Pol polyprotein from transposon TNT 1-94-like beta-barrel" evidence="3">
    <location>
        <begin position="132"/>
        <end position="191"/>
    </location>
</feature>
<dbReference type="Pfam" id="PF22936">
    <property type="entry name" value="Pol_BBD"/>
    <property type="match status" value="1"/>
</dbReference>
<evidence type="ECO:0000256" key="1">
    <source>
        <dbReference type="SAM" id="MobiDB-lite"/>
    </source>
</evidence>
<name>A0AA88QWH5_9ASTE</name>
<evidence type="ECO:0000259" key="2">
    <source>
        <dbReference type="Pfam" id="PF07727"/>
    </source>
</evidence>
<evidence type="ECO:0000259" key="3">
    <source>
        <dbReference type="Pfam" id="PF22936"/>
    </source>
</evidence>
<evidence type="ECO:0008006" key="7">
    <source>
        <dbReference type="Google" id="ProtNLM"/>
    </source>
</evidence>
<evidence type="ECO:0000313" key="5">
    <source>
        <dbReference type="EMBL" id="KAK2966970.1"/>
    </source>
</evidence>